<dbReference type="InterPro" id="IPR023193">
    <property type="entry name" value="EPSP_synthase_CS"/>
</dbReference>
<comment type="caution">
    <text evidence="3">The sequence shown here is derived from an EMBL/GenBank/DDBJ whole genome shotgun (WGS) entry which is preliminary data.</text>
</comment>
<reference evidence="3" key="1">
    <citation type="submission" date="2019-08" db="EMBL/GenBank/DDBJ databases">
        <authorList>
            <person name="Kucharzyk K."/>
            <person name="Murdoch R.W."/>
            <person name="Higgins S."/>
            <person name="Loffler F."/>
        </authorList>
    </citation>
    <scope>NUCLEOTIDE SEQUENCE</scope>
</reference>
<dbReference type="PANTHER" id="PTHR21090:SF5">
    <property type="entry name" value="PENTAFUNCTIONAL AROM POLYPEPTIDE"/>
    <property type="match status" value="1"/>
</dbReference>
<organism evidence="3">
    <name type="scientific">bioreactor metagenome</name>
    <dbReference type="NCBI Taxonomy" id="1076179"/>
    <lineage>
        <taxon>unclassified sequences</taxon>
        <taxon>metagenomes</taxon>
        <taxon>ecological metagenomes</taxon>
    </lineage>
</organism>
<feature type="domain" description="Enolpyruvate transferase" evidence="2">
    <location>
        <begin position="10"/>
        <end position="337"/>
    </location>
</feature>
<gene>
    <name evidence="3" type="primary">aroA_33</name>
    <name evidence="3" type="ORF">SDC9_114193</name>
</gene>
<proteinExistence type="predicted"/>
<evidence type="ECO:0000313" key="3">
    <source>
        <dbReference type="EMBL" id="MPM67271.1"/>
    </source>
</evidence>
<dbReference type="SUPFAM" id="SSF55205">
    <property type="entry name" value="EPT/RTPC-like"/>
    <property type="match status" value="1"/>
</dbReference>
<evidence type="ECO:0000256" key="1">
    <source>
        <dbReference type="ARBA" id="ARBA00022679"/>
    </source>
</evidence>
<name>A0A645BRM8_9ZZZZ</name>
<dbReference type="AlphaFoldDB" id="A0A645BRM8"/>
<dbReference type="Pfam" id="PF00275">
    <property type="entry name" value="EPSP_synthase"/>
    <property type="match status" value="1"/>
</dbReference>
<dbReference type="PROSITE" id="PS00885">
    <property type="entry name" value="EPSP_SYNTHASE_2"/>
    <property type="match status" value="1"/>
</dbReference>
<dbReference type="InterPro" id="IPR001986">
    <property type="entry name" value="Enolpyruvate_Tfrase_dom"/>
</dbReference>
<dbReference type="EMBL" id="VSSQ01021591">
    <property type="protein sequence ID" value="MPM67271.1"/>
    <property type="molecule type" value="Genomic_DNA"/>
</dbReference>
<dbReference type="Gene3D" id="3.65.10.10">
    <property type="entry name" value="Enolpyruvate transferase domain"/>
    <property type="match status" value="2"/>
</dbReference>
<dbReference type="GO" id="GO:0003866">
    <property type="term" value="F:3-phosphoshikimate 1-carboxyvinyltransferase activity"/>
    <property type="evidence" value="ECO:0007669"/>
    <property type="project" value="UniProtKB-EC"/>
</dbReference>
<sequence>MDDSEDMRATRRCMEALQAPGDALPLLDCGESGSTLRFLIPLSLVLRGGAVFTGQGRLMERPLEPYARLFAEKGVAFTQENGLCTVKGALPPGLYRLPGDVSSQFITGLLYALPLLTGGSELELTTELESGGYVDLTLDALARFGVTVSYDGGRRYRIAGGQTYRPAQVTVEADYSQTAFFCAANALGGSVELLNLNPDSAQGDRVILEYTRRLAEAGEVTLDVSQCPDLVPALALMAALRAGERTRIVNAGRLRIKESDRLETVTTELTALGARITQTPDSLVLEGVSSLKGGVTVRGHNDHRIAMMLGIAAAGADAPFTLLDAQCVAKSYPGFWSDYRVLGGRFEEVSP</sequence>
<dbReference type="InterPro" id="IPR036968">
    <property type="entry name" value="Enolpyruvate_Tfrase_sf"/>
</dbReference>
<protein>
    <submittedName>
        <fullName evidence="3">3-phosphoshikimate 1-carboxyvinyltransferase</fullName>
        <ecNumber evidence="3">2.5.1.19</ecNumber>
    </submittedName>
</protein>
<keyword evidence="1 3" id="KW-0808">Transferase</keyword>
<accession>A0A645BRM8</accession>
<dbReference type="EC" id="2.5.1.19" evidence="3"/>
<dbReference type="GO" id="GO:0009423">
    <property type="term" value="P:chorismate biosynthetic process"/>
    <property type="evidence" value="ECO:0007669"/>
    <property type="project" value="TreeGrafter"/>
</dbReference>
<dbReference type="PANTHER" id="PTHR21090">
    <property type="entry name" value="AROM/DEHYDROQUINATE SYNTHASE"/>
    <property type="match status" value="1"/>
</dbReference>
<evidence type="ECO:0000259" key="2">
    <source>
        <dbReference type="Pfam" id="PF00275"/>
    </source>
</evidence>
<dbReference type="InterPro" id="IPR013792">
    <property type="entry name" value="RNA3'P_cycl/enolpyr_Trfase_a/b"/>
</dbReference>